<proteinExistence type="predicted"/>
<dbReference type="Proteomes" id="UP001144313">
    <property type="component" value="Unassembled WGS sequence"/>
</dbReference>
<protein>
    <submittedName>
        <fullName evidence="1">Uncharacterized protein</fullName>
    </submittedName>
</protein>
<dbReference type="RefSeq" id="WP_270116981.1">
    <property type="nucleotide sequence ID" value="NZ_BAAAOL010000009.1"/>
</dbReference>
<name>A0A9W6G5L4_9ACTN</name>
<accession>A0A9W6G5L4</accession>
<organism evidence="1 2">
    <name type="scientific">Glycomyces algeriensis</name>
    <dbReference type="NCBI Taxonomy" id="256037"/>
    <lineage>
        <taxon>Bacteria</taxon>
        <taxon>Bacillati</taxon>
        <taxon>Actinomycetota</taxon>
        <taxon>Actinomycetes</taxon>
        <taxon>Glycomycetales</taxon>
        <taxon>Glycomycetaceae</taxon>
        <taxon>Glycomyces</taxon>
    </lineage>
</organism>
<comment type="caution">
    <text evidence="1">The sequence shown here is derived from an EMBL/GenBank/DDBJ whole genome shotgun (WGS) entry which is preliminary data.</text>
</comment>
<reference evidence="1" key="1">
    <citation type="submission" date="2022-12" db="EMBL/GenBank/DDBJ databases">
        <title>Reference genome sequencing for broad-spectrum identification of bacterial and archaeal isolates by mass spectrometry.</title>
        <authorList>
            <person name="Sekiguchi Y."/>
            <person name="Tourlousse D.M."/>
        </authorList>
    </citation>
    <scope>NUCLEOTIDE SEQUENCE</scope>
    <source>
        <strain evidence="1">LLR39Z86</strain>
    </source>
</reference>
<sequence>MAQNKFDPEAAREFQRTIREKLLDPIETQLMTKFEEGQVLSREPRWGTLPESGTAQGTYAEFHSTTWQNLETTRAALYGMLEQLDGVIDQYASSEDATVAEHESYGDALS</sequence>
<evidence type="ECO:0000313" key="1">
    <source>
        <dbReference type="EMBL" id="GLI40792.1"/>
    </source>
</evidence>
<dbReference type="AlphaFoldDB" id="A0A9W6G5L4"/>
<dbReference type="EMBL" id="BSDT01000001">
    <property type="protein sequence ID" value="GLI40792.1"/>
    <property type="molecule type" value="Genomic_DNA"/>
</dbReference>
<keyword evidence="2" id="KW-1185">Reference proteome</keyword>
<evidence type="ECO:0000313" key="2">
    <source>
        <dbReference type="Proteomes" id="UP001144313"/>
    </source>
</evidence>
<gene>
    <name evidence="1" type="ORF">GALLR39Z86_06420</name>
</gene>